<dbReference type="PRINTS" id="PR00143">
    <property type="entry name" value="CITRTSNTHASE"/>
</dbReference>
<dbReference type="AlphaFoldDB" id="A0A918UBM9"/>
<dbReference type="EMBL" id="BMYX01000018">
    <property type="protein sequence ID" value="GGY23362.1"/>
    <property type="molecule type" value="Genomic_DNA"/>
</dbReference>
<dbReference type="InterPro" id="IPR041657">
    <property type="entry name" value="HTH_17"/>
</dbReference>
<dbReference type="GO" id="GO:0036440">
    <property type="term" value="F:citrate synthase activity"/>
    <property type="evidence" value="ECO:0007669"/>
    <property type="project" value="UniProtKB-EC"/>
</dbReference>
<dbReference type="RefSeq" id="WP_189535570.1">
    <property type="nucleotide sequence ID" value="NZ_BMYX01000018.1"/>
</dbReference>
<organism evidence="6 7">
    <name type="scientific">Paludibacterium paludis</name>
    <dbReference type="NCBI Taxonomy" id="1225769"/>
    <lineage>
        <taxon>Bacteria</taxon>
        <taxon>Pseudomonadati</taxon>
        <taxon>Pseudomonadota</taxon>
        <taxon>Betaproteobacteria</taxon>
        <taxon>Neisseriales</taxon>
        <taxon>Chromobacteriaceae</taxon>
        <taxon>Paludibacterium</taxon>
    </lineage>
</organism>
<dbReference type="InterPro" id="IPR016143">
    <property type="entry name" value="Citrate_synth-like_sm_a-sub"/>
</dbReference>
<dbReference type="GO" id="GO:0006099">
    <property type="term" value="P:tricarboxylic acid cycle"/>
    <property type="evidence" value="ECO:0007669"/>
    <property type="project" value="TreeGrafter"/>
</dbReference>
<evidence type="ECO:0000256" key="2">
    <source>
        <dbReference type="ARBA" id="ARBA00010566"/>
    </source>
</evidence>
<reference evidence="6" key="2">
    <citation type="submission" date="2020-09" db="EMBL/GenBank/DDBJ databases">
        <authorList>
            <person name="Sun Q."/>
            <person name="Kim S."/>
        </authorList>
    </citation>
    <scope>NUCLEOTIDE SEQUENCE</scope>
    <source>
        <strain evidence="6">KCTC 32182</strain>
    </source>
</reference>
<gene>
    <name evidence="6" type="ORF">GCM10011289_28950</name>
</gene>
<dbReference type="InterPro" id="IPR016142">
    <property type="entry name" value="Citrate_synth-like_lrg_a-sub"/>
</dbReference>
<reference evidence="6" key="1">
    <citation type="journal article" date="2014" name="Int. J. Syst. Evol. Microbiol.">
        <title>Complete genome sequence of Corynebacterium casei LMG S-19264T (=DSM 44701T), isolated from a smear-ripened cheese.</title>
        <authorList>
            <consortium name="US DOE Joint Genome Institute (JGI-PGF)"/>
            <person name="Walter F."/>
            <person name="Albersmeier A."/>
            <person name="Kalinowski J."/>
            <person name="Ruckert C."/>
        </authorList>
    </citation>
    <scope>NUCLEOTIDE SEQUENCE</scope>
    <source>
        <strain evidence="6">KCTC 32182</strain>
    </source>
</reference>
<evidence type="ECO:0000256" key="3">
    <source>
        <dbReference type="ARBA" id="ARBA00012972"/>
    </source>
</evidence>
<dbReference type="EC" id="2.3.3.16" evidence="3"/>
<name>A0A918UBM9_9NEIS</name>
<feature type="domain" description="Helix-turn-helix" evidence="5">
    <location>
        <begin position="7"/>
        <end position="55"/>
    </location>
</feature>
<dbReference type="CDD" id="cd06102">
    <property type="entry name" value="citrate_synt_like_2"/>
    <property type="match status" value="1"/>
</dbReference>
<evidence type="ECO:0000256" key="1">
    <source>
        <dbReference type="ARBA" id="ARBA00004751"/>
    </source>
</evidence>
<dbReference type="InterPro" id="IPR002020">
    <property type="entry name" value="Citrate_synthase"/>
</dbReference>
<comment type="similarity">
    <text evidence="2">Belongs to the citrate synthase family.</text>
</comment>
<dbReference type="InterPro" id="IPR036969">
    <property type="entry name" value="Citrate_synthase_sf"/>
</dbReference>
<dbReference type="Proteomes" id="UP000645257">
    <property type="component" value="Unassembled WGS sequence"/>
</dbReference>
<dbReference type="GO" id="GO:0005975">
    <property type="term" value="P:carbohydrate metabolic process"/>
    <property type="evidence" value="ECO:0007669"/>
    <property type="project" value="TreeGrafter"/>
</dbReference>
<accession>A0A918UBM9</accession>
<keyword evidence="7" id="KW-1185">Reference proteome</keyword>
<proteinExistence type="inferred from homology"/>
<evidence type="ECO:0000313" key="7">
    <source>
        <dbReference type="Proteomes" id="UP000645257"/>
    </source>
</evidence>
<dbReference type="Pfam" id="PF00285">
    <property type="entry name" value="Citrate_synt"/>
    <property type="match status" value="1"/>
</dbReference>
<dbReference type="SUPFAM" id="SSF48256">
    <property type="entry name" value="Citrate synthase"/>
    <property type="match status" value="1"/>
</dbReference>
<evidence type="ECO:0000259" key="5">
    <source>
        <dbReference type="Pfam" id="PF12728"/>
    </source>
</evidence>
<keyword evidence="4" id="KW-0808">Transferase</keyword>
<evidence type="ECO:0000313" key="6">
    <source>
        <dbReference type="EMBL" id="GGY23362.1"/>
    </source>
</evidence>
<dbReference type="Pfam" id="PF12728">
    <property type="entry name" value="HTH_17"/>
    <property type="match status" value="1"/>
</dbReference>
<sequence>MPLYLFAAEAAALLGISRQTLYAYVSRGLLRAHPTDNHRVNRYRRDEVEALARSRARGRKPRETARATLNWGLPVLESGLTLIRDNRLYYRGRDAVRLAGSASVEQVAALLWQCDESEAFAAAPPPLPPVLDAVRPVYAGQSPRLALPALFALAPGNEDTAVWQTDPKRRTTGCGNLLRILAACLLGTSVQTAPLHRQCARAWNLDEAGAELARMALVLCADHELNASGFTARCIASTGASLHAAVLGGLCALGGGRHGGATDRIEAFWDEMGDMSAPDVSLRRRLERGDALPGFGHPLYPDGDARATALLAAILPARPRWKDWLDTAERLTGQRPSIDLALVAARRHLNLPQGSAFGLFALGRSIGWIAHALEQRAEDRLIRPRAAYAGPPPES</sequence>
<comment type="pathway">
    <text evidence="1">Carbohydrate metabolism; tricarboxylic acid cycle; isocitrate from oxaloacetate: step 1/2.</text>
</comment>
<comment type="caution">
    <text evidence="6">The sequence shown here is derived from an EMBL/GenBank/DDBJ whole genome shotgun (WGS) entry which is preliminary data.</text>
</comment>
<dbReference type="PANTHER" id="PTHR11739">
    <property type="entry name" value="CITRATE SYNTHASE"/>
    <property type="match status" value="1"/>
</dbReference>
<dbReference type="Gene3D" id="1.10.580.10">
    <property type="entry name" value="Citrate Synthase, domain 1"/>
    <property type="match status" value="2"/>
</dbReference>
<dbReference type="GO" id="GO:0005829">
    <property type="term" value="C:cytosol"/>
    <property type="evidence" value="ECO:0007669"/>
    <property type="project" value="TreeGrafter"/>
</dbReference>
<evidence type="ECO:0000256" key="4">
    <source>
        <dbReference type="ARBA" id="ARBA00022679"/>
    </source>
</evidence>
<dbReference type="Gene3D" id="1.10.230.10">
    <property type="entry name" value="Cytochrome P450-Terp, domain 2"/>
    <property type="match status" value="1"/>
</dbReference>
<dbReference type="PANTHER" id="PTHR11739:SF4">
    <property type="entry name" value="CITRATE SYNTHASE, PEROXISOMAL"/>
    <property type="match status" value="1"/>
</dbReference>
<protein>
    <recommendedName>
        <fullName evidence="3">citrate synthase (unknown stereospecificity)</fullName>
        <ecNumber evidence="3">2.3.3.16</ecNumber>
    </recommendedName>
</protein>